<dbReference type="SUPFAM" id="SSF54593">
    <property type="entry name" value="Glyoxalase/Bleomycin resistance protein/Dihydroxybiphenyl dioxygenase"/>
    <property type="match status" value="2"/>
</dbReference>
<accession>A0A1H4NQ20</accession>
<dbReference type="EMBL" id="FNSN01000003">
    <property type="protein sequence ID" value="SEB97045.1"/>
    <property type="molecule type" value="Genomic_DNA"/>
</dbReference>
<keyword evidence="2" id="KW-0223">Dioxygenase</keyword>
<protein>
    <submittedName>
        <fullName evidence="2">Glyoxalase/Bleomycin resistance protein/Dioxygenase superfamily protein</fullName>
    </submittedName>
</protein>
<feature type="domain" description="VOC" evidence="1">
    <location>
        <begin position="5"/>
        <end position="118"/>
    </location>
</feature>
<dbReference type="Pfam" id="PF18029">
    <property type="entry name" value="Glyoxalase_6"/>
    <property type="match status" value="2"/>
</dbReference>
<feature type="domain" description="VOC" evidence="1">
    <location>
        <begin position="125"/>
        <end position="240"/>
    </location>
</feature>
<organism evidence="2 3">
    <name type="scientific">Arthrobacter woluwensis</name>
    <dbReference type="NCBI Taxonomy" id="156980"/>
    <lineage>
        <taxon>Bacteria</taxon>
        <taxon>Bacillati</taxon>
        <taxon>Actinomycetota</taxon>
        <taxon>Actinomycetes</taxon>
        <taxon>Micrococcales</taxon>
        <taxon>Micrococcaceae</taxon>
        <taxon>Arthrobacter</taxon>
    </lineage>
</organism>
<evidence type="ECO:0000313" key="3">
    <source>
        <dbReference type="Proteomes" id="UP000182652"/>
    </source>
</evidence>
<gene>
    <name evidence="2" type="ORF">SAMN04489745_1732</name>
</gene>
<dbReference type="PANTHER" id="PTHR35908:SF1">
    <property type="entry name" value="CONSERVED PROTEIN"/>
    <property type="match status" value="1"/>
</dbReference>
<proteinExistence type="predicted"/>
<name>A0A1H4NQ20_9MICC</name>
<dbReference type="PANTHER" id="PTHR35908">
    <property type="entry name" value="HYPOTHETICAL FUSION PROTEIN"/>
    <property type="match status" value="1"/>
</dbReference>
<keyword evidence="2" id="KW-0560">Oxidoreductase</keyword>
<dbReference type="InterPro" id="IPR037523">
    <property type="entry name" value="VOC_core"/>
</dbReference>
<dbReference type="AlphaFoldDB" id="A0A1H4NQ20"/>
<dbReference type="GO" id="GO:0051213">
    <property type="term" value="F:dioxygenase activity"/>
    <property type="evidence" value="ECO:0007669"/>
    <property type="project" value="UniProtKB-KW"/>
</dbReference>
<dbReference type="Gene3D" id="3.10.180.10">
    <property type="entry name" value="2,3-Dihydroxybiphenyl 1,2-Dioxygenase, domain 1"/>
    <property type="match status" value="2"/>
</dbReference>
<dbReference type="STRING" id="156980.SAMN04489745_1732"/>
<dbReference type="RefSeq" id="WP_066210651.1">
    <property type="nucleotide sequence ID" value="NZ_FNSN01000003.1"/>
</dbReference>
<dbReference type="InterPro" id="IPR041581">
    <property type="entry name" value="Glyoxalase_6"/>
</dbReference>
<dbReference type="InterPro" id="IPR029068">
    <property type="entry name" value="Glyas_Bleomycin-R_OHBP_Dase"/>
</dbReference>
<reference evidence="2 3" key="1">
    <citation type="submission" date="2016-10" db="EMBL/GenBank/DDBJ databases">
        <authorList>
            <person name="de Groot N.N."/>
        </authorList>
    </citation>
    <scope>NUCLEOTIDE SEQUENCE [LARGE SCALE GENOMIC DNA]</scope>
    <source>
        <strain evidence="2 3">DSM 10495</strain>
    </source>
</reference>
<dbReference type="CDD" id="cd06587">
    <property type="entry name" value="VOC"/>
    <property type="match status" value="1"/>
</dbReference>
<dbReference type="Proteomes" id="UP000182652">
    <property type="component" value="Unassembled WGS sequence"/>
</dbReference>
<dbReference type="PROSITE" id="PS51819">
    <property type="entry name" value="VOC"/>
    <property type="match status" value="2"/>
</dbReference>
<keyword evidence="3" id="KW-1185">Reference proteome</keyword>
<sequence length="240" mass="25559">MTHPRLAALCFDARDPAALGVFWSAVLRRDVAADGDGAVLEATHGPDFPVRFRPSPEPKTTPNRYHFDLTSSSPEDQAAIVDRALAHGAQHLDVGQRPEEGHVVLADPEGNEFCVIASDNRFLAGTAAIGALSGDGTERVGHFWAEALGWPLVWDENEETAIQSPDGGTKITWGGPPVRPKLGVSRLRFELATPRETLTETVERLVALGASTADIPPSADDDGGVVLADPDGNEFTLLAL</sequence>
<evidence type="ECO:0000259" key="1">
    <source>
        <dbReference type="PROSITE" id="PS51819"/>
    </source>
</evidence>
<evidence type="ECO:0000313" key="2">
    <source>
        <dbReference type="EMBL" id="SEB97045.1"/>
    </source>
</evidence>